<evidence type="ECO:0000256" key="1">
    <source>
        <dbReference type="ARBA" id="ARBA00007733"/>
    </source>
</evidence>
<dbReference type="Gene3D" id="3.40.50.10050">
    <property type="entry name" value="Translation initiation factor IF- 2, domain 3"/>
    <property type="match status" value="1"/>
</dbReference>
<dbReference type="PANTHER" id="PTHR43381:SF20">
    <property type="entry name" value="TRANSLATION INITIATION FACTOR IF-2, MITOCHONDRIAL"/>
    <property type="match status" value="1"/>
</dbReference>
<feature type="domain" description="Tr-type G" evidence="7">
    <location>
        <begin position="1"/>
        <end position="126"/>
    </location>
</feature>
<evidence type="ECO:0000313" key="9">
    <source>
        <dbReference type="Proteomes" id="UP001476798"/>
    </source>
</evidence>
<name>A0ABV0PFB8_9TELE</name>
<dbReference type="Gene3D" id="3.40.50.300">
    <property type="entry name" value="P-loop containing nucleotide triphosphate hydrolases"/>
    <property type="match status" value="1"/>
</dbReference>
<dbReference type="PANTHER" id="PTHR43381">
    <property type="entry name" value="TRANSLATION INITIATION FACTOR IF-2-RELATED"/>
    <property type="match status" value="1"/>
</dbReference>
<proteinExistence type="inferred from homology"/>
<dbReference type="InterPro" id="IPR005225">
    <property type="entry name" value="Small_GTP-bd"/>
</dbReference>
<sequence>QLPTGERITFLDTPGHAAFSSMRARGANATDIVILVVAADDGVMNQTVESIQHARKAKVPIIVAVNKCDKPQADPQRVKQELLAHDVVCEEFGGDVQAIHISALKDDNLLALAEATVALAEVLELKADPNGPVEALIIESRTDKGKGPVTTAIVQRGTLKRGCILVAGRCWAKVRFLFDENERAVMEAGPSVAVQVVGWKELPSAGETILEVESERAREVVEWRSHEEEQQKLLEDRSAIELKQKLHLEEYRREREGLSHLSWRQRKAALYRANKTRFSMRPSERVENEDLSLPLIVKGDVDGSVETLLNILDGYDSQEQCHLEVVHFGIGEISENDVNMAEMFGGRSSRWRSLRVLMEVDVFEPELGSMFENSVCSVGLQHQEAGRFRFDLSQYQNWRLSDWRCHGSIYGFNVTASRSIQQLAAKKGVPLRLHSIIYKLIDQLKDELSSKLPPHVSQNTVGEFWSIHCQSDLNQPTGSVYQNRSYQ</sequence>
<dbReference type="CDD" id="cd01887">
    <property type="entry name" value="IF2_eIF5B"/>
    <property type="match status" value="1"/>
</dbReference>
<evidence type="ECO:0000256" key="4">
    <source>
        <dbReference type="ARBA" id="ARBA00022917"/>
    </source>
</evidence>
<accession>A0ABV0PFB8</accession>
<dbReference type="InterPro" id="IPR000795">
    <property type="entry name" value="T_Tr_GTP-bd_dom"/>
</dbReference>
<dbReference type="Gene3D" id="2.40.30.10">
    <property type="entry name" value="Translation factors"/>
    <property type="match status" value="1"/>
</dbReference>
<evidence type="ECO:0000313" key="8">
    <source>
        <dbReference type="EMBL" id="MEQ2182165.1"/>
    </source>
</evidence>
<keyword evidence="4" id="KW-0648">Protein biosynthesis</keyword>
<dbReference type="CDD" id="cd03702">
    <property type="entry name" value="IF2_mtIF2_II"/>
    <property type="match status" value="1"/>
</dbReference>
<dbReference type="InterPro" id="IPR027417">
    <property type="entry name" value="P-loop_NTPase"/>
</dbReference>
<gene>
    <name evidence="8" type="ORF">GOODEAATRI_019421</name>
</gene>
<comment type="similarity">
    <text evidence="1">Belongs to the TRAFAC class translation factor GTPase superfamily. Classic translation factor GTPase family. IF-2 subfamily.</text>
</comment>
<dbReference type="Pfam" id="PF00009">
    <property type="entry name" value="GTP_EFTU"/>
    <property type="match status" value="1"/>
</dbReference>
<dbReference type="Proteomes" id="UP001476798">
    <property type="component" value="Unassembled WGS sequence"/>
</dbReference>
<dbReference type="InterPro" id="IPR009000">
    <property type="entry name" value="Transl_B-barrel_sf"/>
</dbReference>
<dbReference type="NCBIfam" id="TIGR00231">
    <property type="entry name" value="small_GTP"/>
    <property type="match status" value="1"/>
</dbReference>
<dbReference type="SUPFAM" id="SSF52540">
    <property type="entry name" value="P-loop containing nucleoside triphosphate hydrolases"/>
    <property type="match status" value="1"/>
</dbReference>
<dbReference type="Pfam" id="PF11987">
    <property type="entry name" value="IF-2"/>
    <property type="match status" value="2"/>
</dbReference>
<evidence type="ECO:0000256" key="2">
    <source>
        <dbReference type="ARBA" id="ARBA00022540"/>
    </source>
</evidence>
<protein>
    <recommendedName>
        <fullName evidence="7">Tr-type G domain-containing protein</fullName>
    </recommendedName>
</protein>
<keyword evidence="9" id="KW-1185">Reference proteome</keyword>
<keyword evidence="3" id="KW-0547">Nucleotide-binding</keyword>
<keyword evidence="2" id="KW-0396">Initiation factor</keyword>
<dbReference type="InterPro" id="IPR023115">
    <property type="entry name" value="TIF_IF2_dom3"/>
</dbReference>
<keyword evidence="5" id="KW-0342">GTP-binding</keyword>
<evidence type="ECO:0000256" key="3">
    <source>
        <dbReference type="ARBA" id="ARBA00022741"/>
    </source>
</evidence>
<dbReference type="InterPro" id="IPR015760">
    <property type="entry name" value="TIF_IF2"/>
</dbReference>
<dbReference type="InterPro" id="IPR053905">
    <property type="entry name" value="EF-G-like_DII"/>
</dbReference>
<dbReference type="EMBL" id="JAHRIO010071687">
    <property type="protein sequence ID" value="MEQ2182165.1"/>
    <property type="molecule type" value="Genomic_DNA"/>
</dbReference>
<dbReference type="SUPFAM" id="SSF52156">
    <property type="entry name" value="Initiation factor IF2/eIF5b, domain 3"/>
    <property type="match status" value="2"/>
</dbReference>
<reference evidence="8 9" key="1">
    <citation type="submission" date="2021-06" db="EMBL/GenBank/DDBJ databases">
        <authorList>
            <person name="Palmer J.M."/>
        </authorList>
    </citation>
    <scope>NUCLEOTIDE SEQUENCE [LARGE SCALE GENOMIC DNA]</scope>
    <source>
        <strain evidence="8 9">GA_2019</strain>
        <tissue evidence="8">Muscle</tissue>
    </source>
</reference>
<dbReference type="InterPro" id="IPR036925">
    <property type="entry name" value="TIF_IF2_dom3_sf"/>
</dbReference>
<comment type="function">
    <text evidence="6">One of the essential components for the initiation of protein synthesis. Protects formylmethionyl-tRNA from spontaneous hydrolysis and promotes its binding to the 30S ribosomal subunits. Also involved in the hydrolysis of GTP during the formation of the 70S ribosomal complex.</text>
</comment>
<evidence type="ECO:0000256" key="6">
    <source>
        <dbReference type="ARBA" id="ARBA00025162"/>
    </source>
</evidence>
<comment type="caution">
    <text evidence="8">The sequence shown here is derived from an EMBL/GenBank/DDBJ whole genome shotgun (WGS) entry which is preliminary data.</text>
</comment>
<evidence type="ECO:0000256" key="5">
    <source>
        <dbReference type="ARBA" id="ARBA00023134"/>
    </source>
</evidence>
<evidence type="ECO:0000259" key="7">
    <source>
        <dbReference type="PROSITE" id="PS51722"/>
    </source>
</evidence>
<dbReference type="PROSITE" id="PS51722">
    <property type="entry name" value="G_TR_2"/>
    <property type="match status" value="1"/>
</dbReference>
<dbReference type="SUPFAM" id="SSF50447">
    <property type="entry name" value="Translation proteins"/>
    <property type="match status" value="1"/>
</dbReference>
<organism evidence="8 9">
    <name type="scientific">Goodea atripinnis</name>
    <dbReference type="NCBI Taxonomy" id="208336"/>
    <lineage>
        <taxon>Eukaryota</taxon>
        <taxon>Metazoa</taxon>
        <taxon>Chordata</taxon>
        <taxon>Craniata</taxon>
        <taxon>Vertebrata</taxon>
        <taxon>Euteleostomi</taxon>
        <taxon>Actinopterygii</taxon>
        <taxon>Neopterygii</taxon>
        <taxon>Teleostei</taxon>
        <taxon>Neoteleostei</taxon>
        <taxon>Acanthomorphata</taxon>
        <taxon>Ovalentaria</taxon>
        <taxon>Atherinomorphae</taxon>
        <taxon>Cyprinodontiformes</taxon>
        <taxon>Goodeidae</taxon>
        <taxon>Goodea</taxon>
    </lineage>
</organism>
<dbReference type="InterPro" id="IPR044145">
    <property type="entry name" value="IF2_II"/>
</dbReference>
<feature type="non-terminal residue" evidence="8">
    <location>
        <position position="1"/>
    </location>
</feature>
<dbReference type="Pfam" id="PF22042">
    <property type="entry name" value="EF-G_D2"/>
    <property type="match status" value="1"/>
</dbReference>